<reference evidence="1 2" key="3">
    <citation type="journal article" date="2013" name="Rice">
        <title>Improvement of the Oryza sativa Nipponbare reference genome using next generation sequence and optical map data.</title>
        <authorList>
            <person name="Kawahara Y."/>
            <person name="de la Bastide M."/>
            <person name="Hamilton J.P."/>
            <person name="Kanamori H."/>
            <person name="McCombie W.R."/>
            <person name="Ouyang S."/>
            <person name="Schwartz D.C."/>
            <person name="Tanaka T."/>
            <person name="Wu J."/>
            <person name="Zhou S."/>
            <person name="Childs K.L."/>
            <person name="Davidson R.M."/>
            <person name="Lin H."/>
            <person name="Quesada-Ocampo L."/>
            <person name="Vaillancourt B."/>
            <person name="Sakai H."/>
            <person name="Lee S.S."/>
            <person name="Kim J."/>
            <person name="Numa H."/>
            <person name="Itoh T."/>
            <person name="Buell C.R."/>
            <person name="Matsumoto T."/>
        </authorList>
    </citation>
    <scope>NUCLEOTIDE SEQUENCE [LARGE SCALE GENOMIC DNA]</scope>
    <source>
        <strain evidence="2">cv. Nipponbare</strain>
    </source>
</reference>
<dbReference type="PaxDb" id="39947-A0A0P0WZ87"/>
<evidence type="ECO:0000313" key="2">
    <source>
        <dbReference type="Proteomes" id="UP000059680"/>
    </source>
</evidence>
<dbReference type="Proteomes" id="UP000059680">
    <property type="component" value="Chromosome 6"/>
</dbReference>
<reference evidence="1 2" key="2">
    <citation type="journal article" date="2013" name="Plant Cell Physiol.">
        <title>Rice Annotation Project Database (RAP-DB): an integrative and interactive database for rice genomics.</title>
        <authorList>
            <person name="Sakai H."/>
            <person name="Lee S.S."/>
            <person name="Tanaka T."/>
            <person name="Numa H."/>
            <person name="Kim J."/>
            <person name="Kawahara Y."/>
            <person name="Wakimoto H."/>
            <person name="Yang C.C."/>
            <person name="Iwamoto M."/>
            <person name="Abe T."/>
            <person name="Yamada Y."/>
            <person name="Muto A."/>
            <person name="Inokuchi H."/>
            <person name="Ikemura T."/>
            <person name="Matsumoto T."/>
            <person name="Sasaki T."/>
            <person name="Itoh T."/>
        </authorList>
    </citation>
    <scope>NUCLEOTIDE SEQUENCE [LARGE SCALE GENOMIC DNA]</scope>
    <source>
        <strain evidence="2">cv. Nipponbare</strain>
    </source>
</reference>
<organism evidence="1 2">
    <name type="scientific">Oryza sativa subsp. japonica</name>
    <name type="common">Rice</name>
    <dbReference type="NCBI Taxonomy" id="39947"/>
    <lineage>
        <taxon>Eukaryota</taxon>
        <taxon>Viridiplantae</taxon>
        <taxon>Streptophyta</taxon>
        <taxon>Embryophyta</taxon>
        <taxon>Tracheophyta</taxon>
        <taxon>Spermatophyta</taxon>
        <taxon>Magnoliopsida</taxon>
        <taxon>Liliopsida</taxon>
        <taxon>Poales</taxon>
        <taxon>Poaceae</taxon>
        <taxon>BOP clade</taxon>
        <taxon>Oryzoideae</taxon>
        <taxon>Oryzeae</taxon>
        <taxon>Oryzinae</taxon>
        <taxon>Oryza</taxon>
        <taxon>Oryza sativa</taxon>
    </lineage>
</organism>
<proteinExistence type="predicted"/>
<evidence type="ECO:0000313" key="1">
    <source>
        <dbReference type="EMBL" id="BAS98637.1"/>
    </source>
</evidence>
<accession>A0A0P0WZ87</accession>
<dbReference type="Gramene" id="Os06t0618050-00">
    <property type="protein sequence ID" value="Os06t0618050-00"/>
    <property type="gene ID" value="Os06g0618050"/>
</dbReference>
<dbReference type="InParanoid" id="A0A0P0WZ87"/>
<keyword evidence="2" id="KW-1185">Reference proteome</keyword>
<sequence length="101" mass="11412">MTDMFLSVSVFAAFGYGNLFRAFTSTRLSRPLSTHTNPPWQHFCIHWTKHCGASRHGHENPRSVEAYIEPAQRGSLIIIPPLLSKLLQHSGNEIRGRDPQS</sequence>
<dbReference type="AlphaFoldDB" id="A0A0P0WZ87"/>
<reference evidence="2" key="1">
    <citation type="journal article" date="2005" name="Nature">
        <title>The map-based sequence of the rice genome.</title>
        <authorList>
            <consortium name="International rice genome sequencing project (IRGSP)"/>
            <person name="Matsumoto T."/>
            <person name="Wu J."/>
            <person name="Kanamori H."/>
            <person name="Katayose Y."/>
            <person name="Fujisawa M."/>
            <person name="Namiki N."/>
            <person name="Mizuno H."/>
            <person name="Yamamoto K."/>
            <person name="Antonio B.A."/>
            <person name="Baba T."/>
            <person name="Sakata K."/>
            <person name="Nagamura Y."/>
            <person name="Aoki H."/>
            <person name="Arikawa K."/>
            <person name="Arita K."/>
            <person name="Bito T."/>
            <person name="Chiden Y."/>
            <person name="Fujitsuka N."/>
            <person name="Fukunaka R."/>
            <person name="Hamada M."/>
            <person name="Harada C."/>
            <person name="Hayashi A."/>
            <person name="Hijishita S."/>
            <person name="Honda M."/>
            <person name="Hosokawa S."/>
            <person name="Ichikawa Y."/>
            <person name="Idonuma A."/>
            <person name="Iijima M."/>
            <person name="Ikeda M."/>
            <person name="Ikeno M."/>
            <person name="Ito K."/>
            <person name="Ito S."/>
            <person name="Ito T."/>
            <person name="Ito Y."/>
            <person name="Ito Y."/>
            <person name="Iwabuchi A."/>
            <person name="Kamiya K."/>
            <person name="Karasawa W."/>
            <person name="Kurita K."/>
            <person name="Katagiri S."/>
            <person name="Kikuta A."/>
            <person name="Kobayashi H."/>
            <person name="Kobayashi N."/>
            <person name="Machita K."/>
            <person name="Maehara T."/>
            <person name="Masukawa M."/>
            <person name="Mizubayashi T."/>
            <person name="Mukai Y."/>
            <person name="Nagasaki H."/>
            <person name="Nagata Y."/>
            <person name="Naito S."/>
            <person name="Nakashima M."/>
            <person name="Nakama Y."/>
            <person name="Nakamichi Y."/>
            <person name="Nakamura M."/>
            <person name="Meguro A."/>
            <person name="Negishi M."/>
            <person name="Ohta I."/>
            <person name="Ohta T."/>
            <person name="Okamoto M."/>
            <person name="Ono N."/>
            <person name="Saji S."/>
            <person name="Sakaguchi M."/>
            <person name="Sakai K."/>
            <person name="Shibata M."/>
            <person name="Shimokawa T."/>
            <person name="Song J."/>
            <person name="Takazaki Y."/>
            <person name="Terasawa K."/>
            <person name="Tsugane M."/>
            <person name="Tsuji K."/>
            <person name="Ueda S."/>
            <person name="Waki K."/>
            <person name="Yamagata H."/>
            <person name="Yamamoto M."/>
            <person name="Yamamoto S."/>
            <person name="Yamane H."/>
            <person name="Yoshiki S."/>
            <person name="Yoshihara R."/>
            <person name="Yukawa K."/>
            <person name="Zhong H."/>
            <person name="Yano M."/>
            <person name="Yuan Q."/>
            <person name="Ouyang S."/>
            <person name="Liu J."/>
            <person name="Jones K.M."/>
            <person name="Gansberger K."/>
            <person name="Moffat K."/>
            <person name="Hill J."/>
            <person name="Bera J."/>
            <person name="Fadrosh D."/>
            <person name="Jin S."/>
            <person name="Johri S."/>
            <person name="Kim M."/>
            <person name="Overton L."/>
            <person name="Reardon M."/>
            <person name="Tsitrin T."/>
            <person name="Vuong H."/>
            <person name="Weaver B."/>
            <person name="Ciecko A."/>
            <person name="Tallon L."/>
            <person name="Jackson J."/>
            <person name="Pai G."/>
            <person name="Aken S.V."/>
            <person name="Utterback T."/>
            <person name="Reidmuller S."/>
            <person name="Feldblyum T."/>
            <person name="Hsiao J."/>
            <person name="Zismann V."/>
            <person name="Iobst S."/>
            <person name="de Vazeille A.R."/>
            <person name="Buell C.R."/>
            <person name="Ying K."/>
            <person name="Li Y."/>
            <person name="Lu T."/>
            <person name="Huang Y."/>
            <person name="Zhao Q."/>
            <person name="Feng Q."/>
            <person name="Zhang L."/>
            <person name="Zhu J."/>
            <person name="Weng Q."/>
            <person name="Mu J."/>
            <person name="Lu Y."/>
            <person name="Fan D."/>
            <person name="Liu Y."/>
            <person name="Guan J."/>
            <person name="Zhang Y."/>
            <person name="Yu S."/>
            <person name="Liu X."/>
            <person name="Zhang Y."/>
            <person name="Hong G."/>
            <person name="Han B."/>
            <person name="Choisne N."/>
            <person name="Demange N."/>
            <person name="Orjeda G."/>
            <person name="Samain S."/>
            <person name="Cattolico L."/>
            <person name="Pelletier E."/>
            <person name="Couloux A."/>
            <person name="Segurens B."/>
            <person name="Wincker P."/>
            <person name="D'Hont A."/>
            <person name="Scarpelli C."/>
            <person name="Weissenbach J."/>
            <person name="Salanoubat M."/>
            <person name="Quetier F."/>
            <person name="Yu Y."/>
            <person name="Kim H.R."/>
            <person name="Rambo T."/>
            <person name="Currie J."/>
            <person name="Collura K."/>
            <person name="Luo M."/>
            <person name="Yang T."/>
            <person name="Ammiraju J.S.S."/>
            <person name="Engler F."/>
            <person name="Soderlund C."/>
            <person name="Wing R.A."/>
            <person name="Palmer L.E."/>
            <person name="de la Bastide M."/>
            <person name="Spiegel L."/>
            <person name="Nascimento L."/>
            <person name="Zutavern T."/>
            <person name="O'Shaughnessy A."/>
            <person name="Dike S."/>
            <person name="Dedhia N."/>
            <person name="Preston R."/>
            <person name="Balija V."/>
            <person name="McCombie W.R."/>
            <person name="Chow T."/>
            <person name="Chen H."/>
            <person name="Chung M."/>
            <person name="Chen C."/>
            <person name="Shaw J."/>
            <person name="Wu H."/>
            <person name="Hsiao K."/>
            <person name="Chao Y."/>
            <person name="Chu M."/>
            <person name="Cheng C."/>
            <person name="Hour A."/>
            <person name="Lee P."/>
            <person name="Lin S."/>
            <person name="Lin Y."/>
            <person name="Liou J."/>
            <person name="Liu S."/>
            <person name="Hsing Y."/>
            <person name="Raghuvanshi S."/>
            <person name="Mohanty A."/>
            <person name="Bharti A.K."/>
            <person name="Gaur A."/>
            <person name="Gupta V."/>
            <person name="Kumar D."/>
            <person name="Ravi V."/>
            <person name="Vij S."/>
            <person name="Kapur A."/>
            <person name="Khurana P."/>
            <person name="Khurana P."/>
            <person name="Khurana J.P."/>
            <person name="Tyagi A.K."/>
            <person name="Gaikwad K."/>
            <person name="Singh A."/>
            <person name="Dalal V."/>
            <person name="Srivastava S."/>
            <person name="Dixit A."/>
            <person name="Pal A.K."/>
            <person name="Ghazi I.A."/>
            <person name="Yadav M."/>
            <person name="Pandit A."/>
            <person name="Bhargava A."/>
            <person name="Sureshbabu K."/>
            <person name="Batra K."/>
            <person name="Sharma T.R."/>
            <person name="Mohapatra T."/>
            <person name="Singh N.K."/>
            <person name="Messing J."/>
            <person name="Nelson A.B."/>
            <person name="Fuks G."/>
            <person name="Kavchok S."/>
            <person name="Keizer G."/>
            <person name="Linton E."/>
            <person name="Llaca V."/>
            <person name="Song R."/>
            <person name="Tanyolac B."/>
            <person name="Young S."/>
            <person name="Ho-Il K."/>
            <person name="Hahn J.H."/>
            <person name="Sangsakoo G."/>
            <person name="Vanavichit A."/>
            <person name="de Mattos Luiz.A.T."/>
            <person name="Zimmer P.D."/>
            <person name="Malone G."/>
            <person name="Dellagostin O."/>
            <person name="de Oliveira A.C."/>
            <person name="Bevan M."/>
            <person name="Bancroft I."/>
            <person name="Minx P."/>
            <person name="Cordum H."/>
            <person name="Wilson R."/>
            <person name="Cheng Z."/>
            <person name="Jin W."/>
            <person name="Jiang J."/>
            <person name="Leong S.A."/>
            <person name="Iwama H."/>
            <person name="Gojobori T."/>
            <person name="Itoh T."/>
            <person name="Niimura Y."/>
            <person name="Fujii Y."/>
            <person name="Habara T."/>
            <person name="Sakai H."/>
            <person name="Sato Y."/>
            <person name="Wilson G."/>
            <person name="Kumar K."/>
            <person name="McCouch S."/>
            <person name="Juretic N."/>
            <person name="Hoen D."/>
            <person name="Wright S."/>
            <person name="Bruskiewich R."/>
            <person name="Bureau T."/>
            <person name="Miyao A."/>
            <person name="Hirochika H."/>
            <person name="Nishikawa T."/>
            <person name="Kadowaki K."/>
            <person name="Sugiura M."/>
            <person name="Burr B."/>
            <person name="Sasaki T."/>
        </authorList>
    </citation>
    <scope>NUCLEOTIDE SEQUENCE [LARGE SCALE GENOMIC DNA]</scope>
    <source>
        <strain evidence="2">cv. Nipponbare</strain>
    </source>
</reference>
<gene>
    <name evidence="1" type="ordered locus">Os06g0618050</name>
    <name evidence="1" type="ORF">OSNPB_060618050</name>
</gene>
<dbReference type="EMBL" id="AP014962">
    <property type="protein sequence ID" value="BAS98637.1"/>
    <property type="molecule type" value="Genomic_DNA"/>
</dbReference>
<name>A0A0P0WZ87_ORYSJ</name>
<protein>
    <submittedName>
        <fullName evidence="1">Os06g0618050 protein</fullName>
    </submittedName>
</protein>